<feature type="domain" description="Tryptophan synthase beta chain-like PALP" evidence="6">
    <location>
        <begin position="16"/>
        <end position="316"/>
    </location>
</feature>
<accession>A0A9Y2NCC0</accession>
<feature type="active site" description="Nucleophile" evidence="4">
    <location>
        <position position="79"/>
    </location>
</feature>
<dbReference type="Proteomes" id="UP001239397">
    <property type="component" value="Chromosome"/>
</dbReference>
<dbReference type="EC" id="4.4.1.-" evidence="7"/>
<feature type="modified residue" description="N6-(pyridoxal phosphate)lysine" evidence="5">
    <location>
        <position position="52"/>
    </location>
</feature>
<dbReference type="Gene3D" id="3.40.50.1100">
    <property type="match status" value="2"/>
</dbReference>
<evidence type="ECO:0000256" key="2">
    <source>
        <dbReference type="ARBA" id="ARBA00008639"/>
    </source>
</evidence>
<dbReference type="PANTHER" id="PTHR43780">
    <property type="entry name" value="1-AMINOCYCLOPROPANE-1-CARBOXYLATE DEAMINASE-RELATED"/>
    <property type="match status" value="1"/>
</dbReference>
<evidence type="ECO:0000256" key="5">
    <source>
        <dbReference type="PIRSR" id="PIRSR006278-2"/>
    </source>
</evidence>
<evidence type="ECO:0000256" key="1">
    <source>
        <dbReference type="ARBA" id="ARBA00001933"/>
    </source>
</evidence>
<keyword evidence="7" id="KW-0456">Lyase</keyword>
<evidence type="ECO:0000256" key="4">
    <source>
        <dbReference type="PIRSR" id="PIRSR006278-1"/>
    </source>
</evidence>
<dbReference type="InterPro" id="IPR001926">
    <property type="entry name" value="TrpB-like_PALP"/>
</dbReference>
<dbReference type="AlphaFoldDB" id="A0A9Y2NCC0"/>
<dbReference type="RefSeq" id="WP_285995913.1">
    <property type="nucleotide sequence ID" value="NZ_CP127295.1"/>
</dbReference>
<sequence length="336" mass="36324">MDLATRLDRFPREHLARTPTPLDVLTRLGERLGPRVLLKRDDLTGLALGGDKPRKLEYELARARAAEADVVVTCGSMQSNHARLTTAAARRLGMDCTVVLSRDAYDEFQGNLLTVRLLGADVRVVDVEDHWALDDHVRAVCDELRAAGRRPHAVPISGTTPHGCLGYVRAGLELAAQLRETGERPDAVYLPFGTGGIFTALTLALRDQGFGCPIVGISVNQDSAGCSAGYHHWWAELTTLLGLGGEPPEVELHDEFVGREYGDPTEECLDAILLLARTEAVLLDPVYSGKTFAGFLAHHAAGRWSAGHRVVVLHSGGVPALFAYHDALAGHLARRG</sequence>
<dbReference type="InterPro" id="IPR027278">
    <property type="entry name" value="ACCD_DCysDesulf"/>
</dbReference>
<dbReference type="Pfam" id="PF00291">
    <property type="entry name" value="PALP"/>
    <property type="match status" value="1"/>
</dbReference>
<protein>
    <submittedName>
        <fullName evidence="7">D-cysteine desulfhydrase family protein</fullName>
        <ecNumber evidence="7">4.4.1.-</ecNumber>
    </submittedName>
</protein>
<comment type="similarity">
    <text evidence="2">Belongs to the ACC deaminase/D-cysteine desulfhydrase family.</text>
</comment>
<dbReference type="PIRSF" id="PIRSF006278">
    <property type="entry name" value="ACCD_DCysDesulf"/>
    <property type="match status" value="1"/>
</dbReference>
<evidence type="ECO:0000259" key="6">
    <source>
        <dbReference type="Pfam" id="PF00291"/>
    </source>
</evidence>
<keyword evidence="3 5" id="KW-0663">Pyridoxal phosphate</keyword>
<dbReference type="KEGG" id="amog:QRX60_36060"/>
<organism evidence="7 8">
    <name type="scientific">Amycolatopsis mongoliensis</name>
    <dbReference type="NCBI Taxonomy" id="715475"/>
    <lineage>
        <taxon>Bacteria</taxon>
        <taxon>Bacillati</taxon>
        <taxon>Actinomycetota</taxon>
        <taxon>Actinomycetes</taxon>
        <taxon>Pseudonocardiales</taxon>
        <taxon>Pseudonocardiaceae</taxon>
        <taxon>Amycolatopsis</taxon>
    </lineage>
</organism>
<evidence type="ECO:0000313" key="8">
    <source>
        <dbReference type="Proteomes" id="UP001239397"/>
    </source>
</evidence>
<dbReference type="PANTHER" id="PTHR43780:SF2">
    <property type="entry name" value="1-AMINOCYCLOPROPANE-1-CARBOXYLATE DEAMINASE-RELATED"/>
    <property type="match status" value="1"/>
</dbReference>
<proteinExistence type="inferred from homology"/>
<dbReference type="GO" id="GO:1901605">
    <property type="term" value="P:alpha-amino acid metabolic process"/>
    <property type="evidence" value="ECO:0007669"/>
    <property type="project" value="UniProtKB-ARBA"/>
</dbReference>
<reference evidence="7 8" key="1">
    <citation type="submission" date="2023-06" db="EMBL/GenBank/DDBJ databases">
        <authorList>
            <person name="Oyuntsetseg B."/>
            <person name="Kim S.B."/>
        </authorList>
    </citation>
    <scope>NUCLEOTIDE SEQUENCE [LARGE SCALE GENOMIC DNA]</scope>
    <source>
        <strain evidence="7 8">4-36</strain>
    </source>
</reference>
<dbReference type="EMBL" id="CP127295">
    <property type="protein sequence ID" value="WIX99431.1"/>
    <property type="molecule type" value="Genomic_DNA"/>
</dbReference>
<evidence type="ECO:0000313" key="7">
    <source>
        <dbReference type="EMBL" id="WIX99431.1"/>
    </source>
</evidence>
<gene>
    <name evidence="7" type="ORF">QRX60_36060</name>
</gene>
<comment type="cofactor">
    <cofactor evidence="1">
        <name>pyridoxal 5'-phosphate</name>
        <dbReference type="ChEBI" id="CHEBI:597326"/>
    </cofactor>
</comment>
<dbReference type="InterPro" id="IPR036052">
    <property type="entry name" value="TrpB-like_PALP_sf"/>
</dbReference>
<name>A0A9Y2NCC0_9PSEU</name>
<dbReference type="GO" id="GO:0019148">
    <property type="term" value="F:D-cysteine desulfhydrase activity"/>
    <property type="evidence" value="ECO:0007669"/>
    <property type="project" value="TreeGrafter"/>
</dbReference>
<keyword evidence="8" id="KW-1185">Reference proteome</keyword>
<dbReference type="SUPFAM" id="SSF53686">
    <property type="entry name" value="Tryptophan synthase beta subunit-like PLP-dependent enzymes"/>
    <property type="match status" value="1"/>
</dbReference>
<evidence type="ECO:0000256" key="3">
    <source>
        <dbReference type="ARBA" id="ARBA00022898"/>
    </source>
</evidence>